<dbReference type="Pfam" id="PF09560">
    <property type="entry name" value="Spore_YunB"/>
    <property type="match status" value="1"/>
</dbReference>
<keyword evidence="3" id="KW-1185">Reference proteome</keyword>
<evidence type="ECO:0000256" key="1">
    <source>
        <dbReference type="SAM" id="Phobius"/>
    </source>
</evidence>
<dbReference type="InterPro" id="IPR014197">
    <property type="entry name" value="Sporulation_prot_YunB"/>
</dbReference>
<comment type="caution">
    <text evidence="2">The sequence shown here is derived from an EMBL/GenBank/DDBJ whole genome shotgun (WGS) entry which is preliminary data.</text>
</comment>
<evidence type="ECO:0000313" key="3">
    <source>
        <dbReference type="Proteomes" id="UP000295008"/>
    </source>
</evidence>
<accession>A0A4R1REB7</accession>
<protein>
    <submittedName>
        <fullName evidence="2">Sporulation protein YunB</fullName>
    </submittedName>
</protein>
<dbReference type="EMBL" id="SLUN01000019">
    <property type="protein sequence ID" value="TCL64245.1"/>
    <property type="molecule type" value="Genomic_DNA"/>
</dbReference>
<dbReference type="AlphaFoldDB" id="A0A4R1REB7"/>
<keyword evidence="1" id="KW-0812">Transmembrane</keyword>
<keyword evidence="1" id="KW-0472">Membrane</keyword>
<keyword evidence="1" id="KW-1133">Transmembrane helix</keyword>
<gene>
    <name evidence="2" type="ORF">EDC14_101951</name>
</gene>
<dbReference type="NCBIfam" id="TIGR02832">
    <property type="entry name" value="spo_yunB"/>
    <property type="match status" value="1"/>
</dbReference>
<feature type="transmembrane region" description="Helical" evidence="1">
    <location>
        <begin position="21"/>
        <end position="42"/>
    </location>
</feature>
<reference evidence="2 3" key="1">
    <citation type="submission" date="2019-03" db="EMBL/GenBank/DDBJ databases">
        <title>Genomic Encyclopedia of Type Strains, Phase IV (KMG-IV): sequencing the most valuable type-strain genomes for metagenomic binning, comparative biology and taxonomic classification.</title>
        <authorList>
            <person name="Goeker M."/>
        </authorList>
    </citation>
    <scope>NUCLEOTIDE SEQUENCE [LARGE SCALE GENOMIC DNA]</scope>
    <source>
        <strain evidence="2 3">LX-B</strain>
    </source>
</reference>
<dbReference type="Proteomes" id="UP000295008">
    <property type="component" value="Unassembled WGS sequence"/>
</dbReference>
<name>A0A4R1REB7_HYDET</name>
<evidence type="ECO:0000313" key="2">
    <source>
        <dbReference type="EMBL" id="TCL64245.1"/>
    </source>
</evidence>
<dbReference type="PIRSF" id="PIRSF021383">
    <property type="entry name" value="YunB"/>
    <property type="match status" value="1"/>
</dbReference>
<dbReference type="OrthoDB" id="1649278at2"/>
<proteinExistence type="predicted"/>
<sequence>MKFNIKKRIVWFQVPPYKKRWLASLTALGFLVLTSIISFYIVDFRIRPTLVQLVRVAAHKTAIQAINDSIRANISPDIEYQSLIRMQLDSEGRVTFFQPNTGAINRIASEATLAVQKRLTGLPRQEVKIPLWQVFGSKILAGYGPELPVRITPVGLVDSTINDRFDAAGINQTRHRIFIRITAIIRVIVPLVHEEVAVTSDIPLTEAVIVGAVPGVYVHGGSGVIVPGNPNPPGK</sequence>
<dbReference type="RefSeq" id="WP_132015192.1">
    <property type="nucleotide sequence ID" value="NZ_SLUN01000019.1"/>
</dbReference>
<organism evidence="2 3">
    <name type="scientific">Hydrogenispora ethanolica</name>
    <dbReference type="NCBI Taxonomy" id="1082276"/>
    <lineage>
        <taxon>Bacteria</taxon>
        <taxon>Bacillati</taxon>
        <taxon>Bacillota</taxon>
        <taxon>Hydrogenispora</taxon>
    </lineage>
</organism>